<evidence type="ECO:0000313" key="2">
    <source>
        <dbReference type="EMBL" id="MDJ1501591.1"/>
    </source>
</evidence>
<keyword evidence="1" id="KW-1133">Transmembrane helix</keyword>
<dbReference type="Proteomes" id="UP001232063">
    <property type="component" value="Unassembled WGS sequence"/>
</dbReference>
<keyword evidence="1" id="KW-0812">Transmembrane</keyword>
<keyword evidence="3" id="KW-1185">Reference proteome</keyword>
<organism evidence="2 3">
    <name type="scientific">Xanthocytophaga agilis</name>
    <dbReference type="NCBI Taxonomy" id="3048010"/>
    <lineage>
        <taxon>Bacteria</taxon>
        <taxon>Pseudomonadati</taxon>
        <taxon>Bacteroidota</taxon>
        <taxon>Cytophagia</taxon>
        <taxon>Cytophagales</taxon>
        <taxon>Rhodocytophagaceae</taxon>
        <taxon>Xanthocytophaga</taxon>
    </lineage>
</organism>
<feature type="transmembrane region" description="Helical" evidence="1">
    <location>
        <begin position="43"/>
        <end position="63"/>
    </location>
</feature>
<accession>A0AAE3R0V6</accession>
<name>A0AAE3R0V6_9BACT</name>
<protein>
    <submittedName>
        <fullName evidence="2">Uncharacterized protein</fullName>
    </submittedName>
</protein>
<gene>
    <name evidence="2" type="ORF">QNI22_13070</name>
</gene>
<dbReference type="EMBL" id="JASJOU010000003">
    <property type="protein sequence ID" value="MDJ1501591.1"/>
    <property type="molecule type" value="Genomic_DNA"/>
</dbReference>
<evidence type="ECO:0000256" key="1">
    <source>
        <dbReference type="SAM" id="Phobius"/>
    </source>
</evidence>
<sequence length="68" mass="7612">MRIYWAKMCASRKKGPFFPILLPQAKGQPREQKIANAPTLPHTIEVIFALFVKFVIILSITSIPSNSG</sequence>
<comment type="caution">
    <text evidence="2">The sequence shown here is derived from an EMBL/GenBank/DDBJ whole genome shotgun (WGS) entry which is preliminary data.</text>
</comment>
<dbReference type="AlphaFoldDB" id="A0AAE3R0V6"/>
<proteinExistence type="predicted"/>
<evidence type="ECO:0000313" key="3">
    <source>
        <dbReference type="Proteomes" id="UP001232063"/>
    </source>
</evidence>
<reference evidence="2" key="1">
    <citation type="submission" date="2023-05" db="EMBL/GenBank/DDBJ databases">
        <authorList>
            <person name="Zhang X."/>
        </authorList>
    </citation>
    <scope>NUCLEOTIDE SEQUENCE</scope>
    <source>
        <strain evidence="2">BD1B2-1</strain>
    </source>
</reference>
<dbReference type="RefSeq" id="WP_314511094.1">
    <property type="nucleotide sequence ID" value="NZ_JASJOU010000003.1"/>
</dbReference>
<keyword evidence="1" id="KW-0472">Membrane</keyword>